<dbReference type="InterPro" id="IPR051289">
    <property type="entry name" value="LAGLIDADG_Endonuclease"/>
</dbReference>
<evidence type="ECO:0000259" key="1">
    <source>
        <dbReference type="Pfam" id="PF00961"/>
    </source>
</evidence>
<reference evidence="2 3" key="1">
    <citation type="journal article" date="2015" name="Nature">
        <title>rRNA introns, odd ribosomes, and small enigmatic genomes across a large radiation of phyla.</title>
        <authorList>
            <person name="Brown C.T."/>
            <person name="Hug L.A."/>
            <person name="Thomas B.C."/>
            <person name="Sharon I."/>
            <person name="Castelle C.J."/>
            <person name="Singh A."/>
            <person name="Wilkins M.J."/>
            <person name="Williams K.H."/>
            <person name="Banfield J.F."/>
        </authorList>
    </citation>
    <scope>NUCLEOTIDE SEQUENCE [LARGE SCALE GENOMIC DNA]</scope>
</reference>
<dbReference type="PANTHER" id="PTHR36181">
    <property type="entry name" value="INTRON-ENCODED ENDONUCLEASE AI3-RELATED"/>
    <property type="match status" value="1"/>
</dbReference>
<dbReference type="Gene3D" id="3.10.28.10">
    <property type="entry name" value="Homing endonucleases"/>
    <property type="match status" value="2"/>
</dbReference>
<dbReference type="InterPro" id="IPR004860">
    <property type="entry name" value="LAGLIDADG_dom"/>
</dbReference>
<organism evidence="2 3">
    <name type="scientific">Candidatus Kaiserbacteria bacterium GW2011_GWA1_50_28</name>
    <dbReference type="NCBI Taxonomy" id="1618668"/>
    <lineage>
        <taxon>Bacteria</taxon>
        <taxon>Candidatus Kaiseribacteriota</taxon>
    </lineage>
</organism>
<evidence type="ECO:0000313" key="2">
    <source>
        <dbReference type="EMBL" id="KKW17241.1"/>
    </source>
</evidence>
<dbReference type="InterPro" id="IPR027434">
    <property type="entry name" value="Homing_endonucl"/>
</dbReference>
<dbReference type="PANTHER" id="PTHR36181:SF3">
    <property type="entry name" value="INTRON-ENCODED DNA ENDONUCLEASE AI5 BETA"/>
    <property type="match status" value="1"/>
</dbReference>
<dbReference type="SUPFAM" id="SSF55608">
    <property type="entry name" value="Homing endonucleases"/>
    <property type="match status" value="1"/>
</dbReference>
<protein>
    <submittedName>
        <fullName evidence="2">LAGLIDADG homing endonuclease</fullName>
    </submittedName>
</protein>
<feature type="domain" description="Homing endonuclease LAGLIDADG" evidence="1">
    <location>
        <begin position="182"/>
        <end position="263"/>
    </location>
</feature>
<gene>
    <name evidence="2" type="ORF">UY59_C0041G0003</name>
</gene>
<name>A0A0G1WEM3_9BACT</name>
<sequence>MSKNASSGSDVRRKPGNPQETLKEDNFYYAGFFAAEMTCSVIKAANYNPVGHYYYAVDITVTNADKALLQNINEVVMKGGGIISPVKGAYNLSARGKNRVRVVLDFLNRYPIIIGNLAKNRVALLKEAFAYLEERRGASEHQKKIEVMDGIRKKLRAIKEIGAVDRLYAQEPVSRDAIGHFLAGILDGEGSFGFKKSRDRLQPYFAAAMKDRKIIELMQEFLQHGNVRHRKDGIFHYEINHSKILQNVCTMFLTKYPLRHARQRERLQTVQRLLNDYTQNSTKLINPMLFREMI</sequence>
<evidence type="ECO:0000313" key="3">
    <source>
        <dbReference type="Proteomes" id="UP000034057"/>
    </source>
</evidence>
<keyword evidence="2" id="KW-0540">Nuclease</keyword>
<dbReference type="AlphaFoldDB" id="A0A0G1WEM3"/>
<keyword evidence="2" id="KW-0255">Endonuclease</keyword>
<comment type="caution">
    <text evidence="2">The sequence shown here is derived from an EMBL/GenBank/DDBJ whole genome shotgun (WGS) entry which is preliminary data.</text>
</comment>
<dbReference type="GO" id="GO:0004519">
    <property type="term" value="F:endonuclease activity"/>
    <property type="evidence" value="ECO:0007669"/>
    <property type="project" value="UniProtKB-KW"/>
</dbReference>
<dbReference type="Proteomes" id="UP000034057">
    <property type="component" value="Unassembled WGS sequence"/>
</dbReference>
<dbReference type="Pfam" id="PF00961">
    <property type="entry name" value="LAGLIDADG_1"/>
    <property type="match status" value="1"/>
</dbReference>
<dbReference type="EMBL" id="LCQO01000041">
    <property type="protein sequence ID" value="KKW17241.1"/>
    <property type="molecule type" value="Genomic_DNA"/>
</dbReference>
<keyword evidence="2" id="KW-0378">Hydrolase</keyword>
<accession>A0A0G1WEM3</accession>
<proteinExistence type="predicted"/>